<dbReference type="InterPro" id="IPR036962">
    <property type="entry name" value="Glyco_hydro_3_N_sf"/>
</dbReference>
<dbReference type="PANTHER" id="PTHR30620">
    <property type="entry name" value="PERIPLASMIC BETA-GLUCOSIDASE-RELATED"/>
    <property type="match status" value="1"/>
</dbReference>
<dbReference type="SUPFAM" id="SSF51445">
    <property type="entry name" value="(Trans)glycosidases"/>
    <property type="match status" value="1"/>
</dbReference>
<dbReference type="EMBL" id="BORR01000001">
    <property type="protein sequence ID" value="GIO35299.1"/>
    <property type="molecule type" value="Genomic_DNA"/>
</dbReference>
<dbReference type="FunFam" id="3.40.50.1700:FF:000009">
    <property type="entry name" value="Periplasmic beta-glucosidase"/>
    <property type="match status" value="1"/>
</dbReference>
<dbReference type="PANTHER" id="PTHR30620:SF123">
    <property type="entry name" value="BETA-XYLOSIDASE"/>
    <property type="match status" value="1"/>
</dbReference>
<dbReference type="InterPro" id="IPR001764">
    <property type="entry name" value="Glyco_hydro_3_N"/>
</dbReference>
<dbReference type="SMART" id="SM01217">
    <property type="entry name" value="Fn3_like"/>
    <property type="match status" value="1"/>
</dbReference>
<evidence type="ECO:0000256" key="2">
    <source>
        <dbReference type="ARBA" id="ARBA00022801"/>
    </source>
</evidence>
<comment type="similarity">
    <text evidence="1">Belongs to the glycosyl hydrolase 3 family.</text>
</comment>
<name>A0A919XM47_9BACL</name>
<sequence length="764" mass="83351">MSYRNASLPPKERVQDLLSKMTRAEKIGQLVQPFGWKCYRKLEDGTVEVTEAFKEQLKAGGVGSLYGALRADPWTGVTLETGLSPEQGAEAVNTIQRYAIEQTRLGIPILFGEECSHGHMAIGATVFPVPLTIGSTWNPALFKEMCRAVAVETRAQGGATTYSPVLDVVRDPRWGRTEENFGEDPVLVAEMGVAAVEGLQGDDLASESSVMATLKHYTAYGSSEGGRNGAPAHIGLRELHEVDLYPFRKAVEVGAGSVMPAYNEIDGVPCTSNRYLLHDVLREQWGFDGFVITDCGAINMLVNGHNTAATGEEAVAASLKAGVEMEMSGEMLSNYADLAIEQGWMDEADLDLAVGRVLEMKFRLGLFERPYVDAKHAKAVIGQPEHKQLARRVAAEGAVLLKNERATLPLTRKISKLAVIGPNAHAPYHQLGDYTSPQRREQIVTVLDGLREKLSAEQTEILYAPGCRVRGEDRDGFPLAMEQAIKADAIVVVVGGSSARDFGEGAIDLRTGASNVTDNSWNDMECGEGIDRTTLYLTGVQLELVQELRRLGKPLIVVYINGRPITEPWIDEHADAILEAWYPGQEGGHAIADILFGDVNPSGKLSVSIPKEVGQLPVYYHSRRTRGKRYLETDLSPRYPFGYGLSYTTFEYRNLKVEPAVIDTTGEAVITVQVTNTGTVAGAEIVQLYVSDLAASVTRPEKALKRFEKIELEPGETREVAFLINREQLELIGLDLQPVVEPGAFDIIVGPNSVEGLVGRLTVE</sequence>
<dbReference type="InterPro" id="IPR051915">
    <property type="entry name" value="Cellulose_Degrad_GH3"/>
</dbReference>
<dbReference type="InterPro" id="IPR026891">
    <property type="entry name" value="Fn3-like"/>
</dbReference>
<organism evidence="4 5">
    <name type="scientific">Paenibacillus antibioticophila</name>
    <dbReference type="NCBI Taxonomy" id="1274374"/>
    <lineage>
        <taxon>Bacteria</taxon>
        <taxon>Bacillati</taxon>
        <taxon>Bacillota</taxon>
        <taxon>Bacilli</taxon>
        <taxon>Bacillales</taxon>
        <taxon>Paenibacillaceae</taxon>
        <taxon>Paenibacillus</taxon>
    </lineage>
</organism>
<dbReference type="Proteomes" id="UP000681162">
    <property type="component" value="Unassembled WGS sequence"/>
</dbReference>
<feature type="domain" description="Fibronectin type III-like" evidence="3">
    <location>
        <begin position="684"/>
        <end position="753"/>
    </location>
</feature>
<dbReference type="FunFam" id="2.60.40.10:FF:000495">
    <property type="entry name" value="Periplasmic beta-glucosidase"/>
    <property type="match status" value="1"/>
</dbReference>
<dbReference type="InterPro" id="IPR002772">
    <property type="entry name" value="Glyco_hydro_3_C"/>
</dbReference>
<dbReference type="Pfam" id="PF14310">
    <property type="entry name" value="Fn3-like"/>
    <property type="match status" value="1"/>
</dbReference>
<evidence type="ECO:0000259" key="3">
    <source>
        <dbReference type="SMART" id="SM01217"/>
    </source>
</evidence>
<dbReference type="Pfam" id="PF01915">
    <property type="entry name" value="Glyco_hydro_3_C"/>
    <property type="match status" value="1"/>
</dbReference>
<evidence type="ECO:0000313" key="5">
    <source>
        <dbReference type="Proteomes" id="UP000681162"/>
    </source>
</evidence>
<dbReference type="PRINTS" id="PR00133">
    <property type="entry name" value="GLHYDRLASE3"/>
</dbReference>
<dbReference type="Gene3D" id="2.60.40.10">
    <property type="entry name" value="Immunoglobulins"/>
    <property type="match status" value="1"/>
</dbReference>
<evidence type="ECO:0000256" key="1">
    <source>
        <dbReference type="ARBA" id="ARBA00005336"/>
    </source>
</evidence>
<dbReference type="InterPro" id="IPR017853">
    <property type="entry name" value="GH"/>
</dbReference>
<dbReference type="GO" id="GO:0009251">
    <property type="term" value="P:glucan catabolic process"/>
    <property type="evidence" value="ECO:0007669"/>
    <property type="project" value="TreeGrafter"/>
</dbReference>
<dbReference type="Gene3D" id="3.40.50.1700">
    <property type="entry name" value="Glycoside hydrolase family 3 C-terminal domain"/>
    <property type="match status" value="1"/>
</dbReference>
<evidence type="ECO:0000313" key="4">
    <source>
        <dbReference type="EMBL" id="GIO35299.1"/>
    </source>
</evidence>
<reference evidence="4 5" key="1">
    <citation type="submission" date="2021-03" db="EMBL/GenBank/DDBJ databases">
        <title>Antimicrobial resistance genes in bacteria isolated from Japanese honey, and their potential for conferring macrolide and lincosamide resistance in the American foulbrood pathogen Paenibacillus larvae.</title>
        <authorList>
            <person name="Okamoto M."/>
            <person name="Kumagai M."/>
            <person name="Kanamori H."/>
            <person name="Takamatsu D."/>
        </authorList>
    </citation>
    <scope>NUCLEOTIDE SEQUENCE [LARGE SCALE GENOMIC DNA]</scope>
    <source>
        <strain evidence="4 5">J41TS12</strain>
    </source>
</reference>
<dbReference type="GO" id="GO:0008422">
    <property type="term" value="F:beta-glucosidase activity"/>
    <property type="evidence" value="ECO:0007669"/>
    <property type="project" value="UniProtKB-ARBA"/>
</dbReference>
<dbReference type="InterPro" id="IPR036881">
    <property type="entry name" value="Glyco_hydro_3_C_sf"/>
</dbReference>
<comment type="caution">
    <text evidence="4">The sequence shown here is derived from an EMBL/GenBank/DDBJ whole genome shotgun (WGS) entry which is preliminary data.</text>
</comment>
<gene>
    <name evidence="4" type="ORF">J41TS12_01600</name>
</gene>
<accession>A0A919XM47</accession>
<keyword evidence="5" id="KW-1185">Reference proteome</keyword>
<dbReference type="SUPFAM" id="SSF52279">
    <property type="entry name" value="Beta-D-glucan exohydrolase, C-terminal domain"/>
    <property type="match status" value="1"/>
</dbReference>
<dbReference type="Pfam" id="PF00933">
    <property type="entry name" value="Glyco_hydro_3"/>
    <property type="match status" value="1"/>
</dbReference>
<dbReference type="InterPro" id="IPR013783">
    <property type="entry name" value="Ig-like_fold"/>
</dbReference>
<dbReference type="RefSeq" id="WP_212937745.1">
    <property type="nucleotide sequence ID" value="NZ_BORR01000001.1"/>
</dbReference>
<dbReference type="AlphaFoldDB" id="A0A919XM47"/>
<proteinExistence type="inferred from homology"/>
<keyword evidence="2" id="KW-0378">Hydrolase</keyword>
<dbReference type="Gene3D" id="3.20.20.300">
    <property type="entry name" value="Glycoside hydrolase, family 3, N-terminal domain"/>
    <property type="match status" value="1"/>
</dbReference>
<protein>
    <submittedName>
        <fullName evidence="4">Beta-glucosidase</fullName>
    </submittedName>
</protein>